<organism evidence="5 6">
    <name type="scientific">Candidatus Harrisonbacteria bacterium RIFCSPLOWO2_02_FULL_41_13b</name>
    <dbReference type="NCBI Taxonomy" id="1798409"/>
    <lineage>
        <taxon>Bacteria</taxon>
        <taxon>Candidatus Harrisoniibacteriota</taxon>
    </lineage>
</organism>
<dbReference type="Gene3D" id="3.90.20.20">
    <property type="match status" value="1"/>
</dbReference>
<dbReference type="Gene3D" id="2.30.22.10">
    <property type="entry name" value="Head domain of nucleotide exchange factor GrpE"/>
    <property type="match status" value="1"/>
</dbReference>
<dbReference type="EMBL" id="MHJL01000034">
    <property type="protein sequence ID" value="OGY66861.1"/>
    <property type="molecule type" value="Genomic_DNA"/>
</dbReference>
<dbReference type="GO" id="GO:0006457">
    <property type="term" value="P:protein folding"/>
    <property type="evidence" value="ECO:0007669"/>
    <property type="project" value="InterPro"/>
</dbReference>
<name>A0A1G1ZQR6_9BACT</name>
<dbReference type="InterPro" id="IPR000740">
    <property type="entry name" value="GrpE"/>
</dbReference>
<dbReference type="SUPFAM" id="SSF51064">
    <property type="entry name" value="Head domain of nucleotide exchange factor GrpE"/>
    <property type="match status" value="1"/>
</dbReference>
<dbReference type="PANTHER" id="PTHR21237:SF23">
    <property type="entry name" value="GRPE PROTEIN HOMOLOG, MITOCHONDRIAL"/>
    <property type="match status" value="1"/>
</dbReference>
<dbReference type="GO" id="GO:0042803">
    <property type="term" value="F:protein homodimerization activity"/>
    <property type="evidence" value="ECO:0007669"/>
    <property type="project" value="InterPro"/>
</dbReference>
<dbReference type="GO" id="GO:0005737">
    <property type="term" value="C:cytoplasm"/>
    <property type="evidence" value="ECO:0007669"/>
    <property type="project" value="UniProtKB-SubCell"/>
</dbReference>
<gene>
    <name evidence="3" type="primary">grpE</name>
    <name evidence="5" type="ORF">A3I24_04200</name>
</gene>
<evidence type="ECO:0000256" key="1">
    <source>
        <dbReference type="ARBA" id="ARBA00009054"/>
    </source>
</evidence>
<accession>A0A1G1ZQR6</accession>
<keyword evidence="3" id="KW-0963">Cytoplasm</keyword>
<dbReference type="InterPro" id="IPR013805">
    <property type="entry name" value="GrpE_CC"/>
</dbReference>
<comment type="function">
    <text evidence="3">Participates actively in the response to hyperosmotic and heat shock by preventing the aggregation of stress-denatured proteins, in association with DnaK and GrpE. It is the nucleotide exchange factor for DnaK and may function as a thermosensor. Unfolded proteins bind initially to DnaJ; upon interaction with the DnaJ-bound protein, DnaK hydrolyzes its bound ATP, resulting in the formation of a stable complex. GrpE releases ADP from DnaK; ATP binding to DnaK triggers the release of the substrate protein, thus completing the reaction cycle. Several rounds of ATP-dependent interactions between DnaJ, DnaK and GrpE are required for fully efficient folding.</text>
</comment>
<evidence type="ECO:0000313" key="5">
    <source>
        <dbReference type="EMBL" id="OGY66861.1"/>
    </source>
</evidence>
<dbReference type="GO" id="GO:0000774">
    <property type="term" value="F:adenyl-nucleotide exchange factor activity"/>
    <property type="evidence" value="ECO:0007669"/>
    <property type="project" value="InterPro"/>
</dbReference>
<keyword evidence="2 3" id="KW-0143">Chaperone</keyword>
<dbReference type="CDD" id="cd00446">
    <property type="entry name" value="GrpE"/>
    <property type="match status" value="1"/>
</dbReference>
<evidence type="ECO:0000256" key="3">
    <source>
        <dbReference type="HAMAP-Rule" id="MF_01151"/>
    </source>
</evidence>
<evidence type="ECO:0000256" key="2">
    <source>
        <dbReference type="ARBA" id="ARBA00023186"/>
    </source>
</evidence>
<comment type="subunit">
    <text evidence="3">Homodimer.</text>
</comment>
<sequence>MNNDDKKEELKDLEGLKKQCEEYLNGWKRAKADLINYQKDEQKRLDDIVKFSNWDLVRDLVIVLDSFAALERSMEGEPRPDRLGRDLAGLLMIRNQLEDALKRRGLERILVTVGQPFDPSLYEAIGEVESDQPVGAVAEEIERGYLLSGRVIRPARVQLSKSKNS</sequence>
<comment type="similarity">
    <text evidence="1 3 4">Belongs to the GrpE family.</text>
</comment>
<comment type="caution">
    <text evidence="5">The sequence shown here is derived from an EMBL/GenBank/DDBJ whole genome shotgun (WGS) entry which is preliminary data.</text>
</comment>
<dbReference type="InterPro" id="IPR009012">
    <property type="entry name" value="GrpE_head"/>
</dbReference>
<dbReference type="PRINTS" id="PR00773">
    <property type="entry name" value="GRPEPROTEIN"/>
</dbReference>
<keyword evidence="3" id="KW-0346">Stress response</keyword>
<dbReference type="GO" id="GO:0051087">
    <property type="term" value="F:protein-folding chaperone binding"/>
    <property type="evidence" value="ECO:0007669"/>
    <property type="project" value="InterPro"/>
</dbReference>
<protein>
    <recommendedName>
        <fullName evidence="3">Protein GrpE</fullName>
    </recommendedName>
    <alternativeName>
        <fullName evidence="3">HSP-70 cofactor</fullName>
    </alternativeName>
</protein>
<evidence type="ECO:0000313" key="6">
    <source>
        <dbReference type="Proteomes" id="UP000177690"/>
    </source>
</evidence>
<dbReference type="Proteomes" id="UP000177690">
    <property type="component" value="Unassembled WGS sequence"/>
</dbReference>
<dbReference type="HAMAP" id="MF_01151">
    <property type="entry name" value="GrpE"/>
    <property type="match status" value="1"/>
</dbReference>
<reference evidence="5 6" key="1">
    <citation type="journal article" date="2016" name="Nat. Commun.">
        <title>Thousands of microbial genomes shed light on interconnected biogeochemical processes in an aquifer system.</title>
        <authorList>
            <person name="Anantharaman K."/>
            <person name="Brown C.T."/>
            <person name="Hug L.A."/>
            <person name="Sharon I."/>
            <person name="Castelle C.J."/>
            <person name="Probst A.J."/>
            <person name="Thomas B.C."/>
            <person name="Singh A."/>
            <person name="Wilkins M.J."/>
            <person name="Karaoz U."/>
            <person name="Brodie E.L."/>
            <person name="Williams K.H."/>
            <person name="Hubbard S.S."/>
            <person name="Banfield J.F."/>
        </authorList>
    </citation>
    <scope>NUCLEOTIDE SEQUENCE [LARGE SCALE GENOMIC DNA]</scope>
</reference>
<dbReference type="AlphaFoldDB" id="A0A1G1ZQR6"/>
<dbReference type="GO" id="GO:0051082">
    <property type="term" value="F:unfolded protein binding"/>
    <property type="evidence" value="ECO:0007669"/>
    <property type="project" value="TreeGrafter"/>
</dbReference>
<dbReference type="PANTHER" id="PTHR21237">
    <property type="entry name" value="GRPE PROTEIN"/>
    <property type="match status" value="1"/>
</dbReference>
<evidence type="ECO:0000256" key="4">
    <source>
        <dbReference type="RuleBase" id="RU004478"/>
    </source>
</evidence>
<dbReference type="Pfam" id="PF01025">
    <property type="entry name" value="GrpE"/>
    <property type="match status" value="1"/>
</dbReference>
<comment type="subcellular location">
    <subcellularLocation>
        <location evidence="3">Cytoplasm</location>
    </subcellularLocation>
</comment>
<proteinExistence type="inferred from homology"/>
<dbReference type="SUPFAM" id="SSF58014">
    <property type="entry name" value="Coiled-coil domain of nucleotide exchange factor GrpE"/>
    <property type="match status" value="1"/>
</dbReference>
<dbReference type="STRING" id="1798409.A3I24_04200"/>